<keyword evidence="1" id="KW-0732">Signal</keyword>
<evidence type="ECO:0000256" key="1">
    <source>
        <dbReference type="SAM" id="SignalP"/>
    </source>
</evidence>
<organism evidence="2 3">
    <name type="scientific">Candidatus Egerieimonas intestinavium</name>
    <dbReference type="NCBI Taxonomy" id="2840777"/>
    <lineage>
        <taxon>Bacteria</taxon>
        <taxon>Bacillati</taxon>
        <taxon>Bacillota</taxon>
        <taxon>Clostridia</taxon>
        <taxon>Lachnospirales</taxon>
        <taxon>Lachnospiraceae</taxon>
        <taxon>Lachnospiraceae incertae sedis</taxon>
        <taxon>Candidatus Egerieimonas</taxon>
    </lineage>
</organism>
<evidence type="ECO:0000313" key="2">
    <source>
        <dbReference type="EMBL" id="HIR94014.1"/>
    </source>
</evidence>
<gene>
    <name evidence="2" type="ORF">IAB98_11415</name>
</gene>
<dbReference type="InterPro" id="IPR022121">
    <property type="entry name" value="Peptidase_M73_camelysin"/>
</dbReference>
<dbReference type="NCBIfam" id="TIGR04088">
    <property type="entry name" value="cognate_SipW"/>
    <property type="match status" value="1"/>
</dbReference>
<dbReference type="EMBL" id="DVHU01000104">
    <property type="protein sequence ID" value="HIR94014.1"/>
    <property type="molecule type" value="Genomic_DNA"/>
</dbReference>
<dbReference type="InterPro" id="IPR023833">
    <property type="entry name" value="Signal_pept_SipW-depend-type"/>
</dbReference>
<feature type="signal peptide" evidence="1">
    <location>
        <begin position="1"/>
        <end position="26"/>
    </location>
</feature>
<dbReference type="Proteomes" id="UP000886841">
    <property type="component" value="Unassembled WGS sequence"/>
</dbReference>
<comment type="caution">
    <text evidence="2">The sequence shown here is derived from an EMBL/GenBank/DDBJ whole genome shotgun (WGS) entry which is preliminary data.</text>
</comment>
<accession>A0A9D1JGH5</accession>
<name>A0A9D1JGH5_9FIRM</name>
<sequence length="213" mass="23589">MRKKKIAVWAGAASLAAILSAGGAWAYFTDRQEAENVLTMGSVEIQLEEPQYPGNDTDEVHNIYPGQTIPKDPQVANTGQNPAYVRQELWIPIGNVKVFRPQGGYTQLTRAELVTYEIQEGWTEQTELKKKVEIDGKAYIRHVYNYDTVLEPGEKTTPLFTNIQVINLIEGEIPGGTLEQIPIKAHAVQSQGFGNAAAAWEAYGVQNVESGWE</sequence>
<protein>
    <submittedName>
        <fullName evidence="2">Uncharacterized protein</fullName>
    </submittedName>
</protein>
<dbReference type="AlphaFoldDB" id="A0A9D1JGH5"/>
<feature type="chain" id="PRO_5038592960" evidence="1">
    <location>
        <begin position="27"/>
        <end position="213"/>
    </location>
</feature>
<evidence type="ECO:0000313" key="3">
    <source>
        <dbReference type="Proteomes" id="UP000886841"/>
    </source>
</evidence>
<reference evidence="2" key="1">
    <citation type="submission" date="2020-10" db="EMBL/GenBank/DDBJ databases">
        <authorList>
            <person name="Gilroy R."/>
        </authorList>
    </citation>
    <scope>NUCLEOTIDE SEQUENCE</scope>
    <source>
        <strain evidence="2">ChiSxjej1B13-7041</strain>
    </source>
</reference>
<reference evidence="2" key="2">
    <citation type="journal article" date="2021" name="PeerJ">
        <title>Extensive microbial diversity within the chicken gut microbiome revealed by metagenomics and culture.</title>
        <authorList>
            <person name="Gilroy R."/>
            <person name="Ravi A."/>
            <person name="Getino M."/>
            <person name="Pursley I."/>
            <person name="Horton D.L."/>
            <person name="Alikhan N.F."/>
            <person name="Baker D."/>
            <person name="Gharbi K."/>
            <person name="Hall N."/>
            <person name="Watson M."/>
            <person name="Adriaenssens E.M."/>
            <person name="Foster-Nyarko E."/>
            <person name="Jarju S."/>
            <person name="Secka A."/>
            <person name="Antonio M."/>
            <person name="Oren A."/>
            <person name="Chaudhuri R.R."/>
            <person name="La Ragione R."/>
            <person name="Hildebrand F."/>
            <person name="Pallen M.J."/>
        </authorList>
    </citation>
    <scope>NUCLEOTIDE SEQUENCE</scope>
    <source>
        <strain evidence="2">ChiSxjej1B13-7041</strain>
    </source>
</reference>
<proteinExistence type="predicted"/>
<dbReference type="Pfam" id="PF12389">
    <property type="entry name" value="Peptidase_M73"/>
    <property type="match status" value="1"/>
</dbReference>